<proteinExistence type="predicted"/>
<accession>A0A7K1SQP4</accession>
<keyword evidence="2" id="KW-1185">Reference proteome</keyword>
<name>A0A7K1SQP4_9BACT</name>
<organism evidence="1 2">
    <name type="scientific">Spirosoma arboris</name>
    <dbReference type="NCBI Taxonomy" id="2682092"/>
    <lineage>
        <taxon>Bacteria</taxon>
        <taxon>Pseudomonadati</taxon>
        <taxon>Bacteroidota</taxon>
        <taxon>Cytophagia</taxon>
        <taxon>Cytophagales</taxon>
        <taxon>Cytophagaceae</taxon>
        <taxon>Spirosoma</taxon>
    </lineage>
</organism>
<dbReference type="EMBL" id="WPIN01000031">
    <property type="protein sequence ID" value="MVM36134.1"/>
    <property type="molecule type" value="Genomic_DNA"/>
</dbReference>
<sequence>MRKRVVLSVPKYLKKYLLNPEFGDLVDGALSVSGRSLVGSYIASITRPILYPIPKPDITGAKLVIYYPNRDRTMEVPPEKYASLVKSLDEQFRRSLICEVRALHELCGGDYSRFIRNFLARYHIEADVDIDFDTVRKIYRDYLERMDKANRELVAAE</sequence>
<dbReference type="Proteomes" id="UP000436006">
    <property type="component" value="Unassembled WGS sequence"/>
</dbReference>
<dbReference type="RefSeq" id="WP_157590932.1">
    <property type="nucleotide sequence ID" value="NZ_WPIN01000031.1"/>
</dbReference>
<dbReference type="AlphaFoldDB" id="A0A7K1SQP4"/>
<comment type="caution">
    <text evidence="1">The sequence shown here is derived from an EMBL/GenBank/DDBJ whole genome shotgun (WGS) entry which is preliminary data.</text>
</comment>
<reference evidence="1 2" key="1">
    <citation type="submission" date="2019-12" db="EMBL/GenBank/DDBJ databases">
        <title>Spirosoma sp. HMF4905 genome sequencing and assembly.</title>
        <authorList>
            <person name="Kang H."/>
            <person name="Cha I."/>
            <person name="Kim H."/>
            <person name="Joh K."/>
        </authorList>
    </citation>
    <scope>NUCLEOTIDE SEQUENCE [LARGE SCALE GENOMIC DNA]</scope>
    <source>
        <strain evidence="1 2">HMF4905</strain>
    </source>
</reference>
<gene>
    <name evidence="1" type="ORF">GO755_39345</name>
</gene>
<evidence type="ECO:0000313" key="2">
    <source>
        <dbReference type="Proteomes" id="UP000436006"/>
    </source>
</evidence>
<evidence type="ECO:0000313" key="1">
    <source>
        <dbReference type="EMBL" id="MVM36134.1"/>
    </source>
</evidence>
<protein>
    <submittedName>
        <fullName evidence="1">Uncharacterized protein</fullName>
    </submittedName>
</protein>